<dbReference type="PANTHER" id="PTHR24186">
    <property type="entry name" value="PROTEIN PHOSPHATASE 1 REGULATORY SUBUNIT"/>
    <property type="match status" value="1"/>
</dbReference>
<dbReference type="Proteomes" id="UP001153076">
    <property type="component" value="Unassembled WGS sequence"/>
</dbReference>
<evidence type="ECO:0000256" key="2">
    <source>
        <dbReference type="ARBA" id="ARBA00023043"/>
    </source>
</evidence>
<reference evidence="3" key="1">
    <citation type="submission" date="2022-04" db="EMBL/GenBank/DDBJ databases">
        <title>Carnegiea gigantea Genome sequencing and assembly v2.</title>
        <authorList>
            <person name="Copetti D."/>
            <person name="Sanderson M.J."/>
            <person name="Burquez A."/>
            <person name="Wojciechowski M.F."/>
        </authorList>
    </citation>
    <scope>NUCLEOTIDE SEQUENCE</scope>
    <source>
        <strain evidence="3">SGP5-SGP5p</strain>
        <tissue evidence="3">Aerial part</tissue>
    </source>
</reference>
<accession>A0A9Q1KQZ8</accession>
<evidence type="ECO:0000313" key="4">
    <source>
        <dbReference type="Proteomes" id="UP001153076"/>
    </source>
</evidence>
<evidence type="ECO:0000256" key="1">
    <source>
        <dbReference type="ARBA" id="ARBA00022737"/>
    </source>
</evidence>
<dbReference type="GO" id="GO:0005886">
    <property type="term" value="C:plasma membrane"/>
    <property type="evidence" value="ECO:0007669"/>
    <property type="project" value="TreeGrafter"/>
</dbReference>
<comment type="caution">
    <text evidence="3">The sequence shown here is derived from an EMBL/GenBank/DDBJ whole genome shotgun (WGS) entry which is preliminary data.</text>
</comment>
<dbReference type="SUPFAM" id="SSF48403">
    <property type="entry name" value="Ankyrin repeat"/>
    <property type="match status" value="1"/>
</dbReference>
<sequence length="252" mass="29001">MGKLWAFKCILRSKDIKAEFKKGFMDLLCKSDQEGRNPLHVAAASGVNGVIEPIVSTTSDQNNVLHIASKCKEESGRLMVERWPHLISEHNQNEKTPLEIASEDGTSWLVESILQKDRSSILRTPKAWVEACRKGHLQTILTFVDKSTYLRYVCRESHDTPLHHVEFQDYTSYQELLQRPVIQELKNNQDCDGDTPLHKAIEKRNKDLTEILFTMEDIYWNIKNNDQNTALDLLEQDRLCKVIGVDPQLKIT</sequence>
<dbReference type="PANTHER" id="PTHR24186:SF46">
    <property type="entry name" value="PROTEIN ACCELERATED CELL DEATH 6-LIKE"/>
    <property type="match status" value="1"/>
</dbReference>
<organism evidence="3 4">
    <name type="scientific">Carnegiea gigantea</name>
    <dbReference type="NCBI Taxonomy" id="171969"/>
    <lineage>
        <taxon>Eukaryota</taxon>
        <taxon>Viridiplantae</taxon>
        <taxon>Streptophyta</taxon>
        <taxon>Embryophyta</taxon>
        <taxon>Tracheophyta</taxon>
        <taxon>Spermatophyta</taxon>
        <taxon>Magnoliopsida</taxon>
        <taxon>eudicotyledons</taxon>
        <taxon>Gunneridae</taxon>
        <taxon>Pentapetalae</taxon>
        <taxon>Caryophyllales</taxon>
        <taxon>Cactineae</taxon>
        <taxon>Cactaceae</taxon>
        <taxon>Cactoideae</taxon>
        <taxon>Echinocereeae</taxon>
        <taxon>Carnegiea</taxon>
    </lineage>
</organism>
<protein>
    <submittedName>
        <fullName evidence="3">Uncharacterized protein</fullName>
    </submittedName>
</protein>
<dbReference type="OrthoDB" id="10040922at2759"/>
<dbReference type="InterPro" id="IPR036770">
    <property type="entry name" value="Ankyrin_rpt-contain_sf"/>
</dbReference>
<dbReference type="AlphaFoldDB" id="A0A9Q1KQZ8"/>
<evidence type="ECO:0000313" key="3">
    <source>
        <dbReference type="EMBL" id="KAJ8448054.1"/>
    </source>
</evidence>
<keyword evidence="1" id="KW-0677">Repeat</keyword>
<name>A0A9Q1KQZ8_9CARY</name>
<proteinExistence type="predicted"/>
<keyword evidence="2" id="KW-0040">ANK repeat</keyword>
<gene>
    <name evidence="3" type="ORF">Cgig2_028930</name>
</gene>
<dbReference type="InterPro" id="IPR002110">
    <property type="entry name" value="Ankyrin_rpt"/>
</dbReference>
<dbReference type="EMBL" id="JAKOGI010000033">
    <property type="protein sequence ID" value="KAJ8448054.1"/>
    <property type="molecule type" value="Genomic_DNA"/>
</dbReference>
<dbReference type="SMART" id="SM00248">
    <property type="entry name" value="ANK"/>
    <property type="match status" value="3"/>
</dbReference>
<dbReference type="Gene3D" id="1.25.40.20">
    <property type="entry name" value="Ankyrin repeat-containing domain"/>
    <property type="match status" value="2"/>
</dbReference>
<keyword evidence="4" id="KW-1185">Reference proteome</keyword>